<gene>
    <name evidence="1" type="ORF">OUZ56_032694</name>
</gene>
<reference evidence="1 2" key="1">
    <citation type="journal article" date="2023" name="Nucleic Acids Res.">
        <title>The hologenome of Daphnia magna reveals possible DNA methylation and microbiome-mediated evolution of the host genome.</title>
        <authorList>
            <person name="Chaturvedi A."/>
            <person name="Li X."/>
            <person name="Dhandapani V."/>
            <person name="Marshall H."/>
            <person name="Kissane S."/>
            <person name="Cuenca-Cambronero M."/>
            <person name="Asole G."/>
            <person name="Calvet F."/>
            <person name="Ruiz-Romero M."/>
            <person name="Marangio P."/>
            <person name="Guigo R."/>
            <person name="Rago D."/>
            <person name="Mirbahai L."/>
            <person name="Eastwood N."/>
            <person name="Colbourne J.K."/>
            <person name="Zhou J."/>
            <person name="Mallon E."/>
            <person name="Orsini L."/>
        </authorList>
    </citation>
    <scope>NUCLEOTIDE SEQUENCE [LARGE SCALE GENOMIC DNA]</scope>
    <source>
        <strain evidence="1">LRV0_1</strain>
    </source>
</reference>
<organism evidence="1 2">
    <name type="scientific">Daphnia magna</name>
    <dbReference type="NCBI Taxonomy" id="35525"/>
    <lineage>
        <taxon>Eukaryota</taxon>
        <taxon>Metazoa</taxon>
        <taxon>Ecdysozoa</taxon>
        <taxon>Arthropoda</taxon>
        <taxon>Crustacea</taxon>
        <taxon>Branchiopoda</taxon>
        <taxon>Diplostraca</taxon>
        <taxon>Cladocera</taxon>
        <taxon>Anomopoda</taxon>
        <taxon>Daphniidae</taxon>
        <taxon>Daphnia</taxon>
    </lineage>
</organism>
<evidence type="ECO:0000313" key="2">
    <source>
        <dbReference type="Proteomes" id="UP001234178"/>
    </source>
</evidence>
<dbReference type="EMBL" id="JAOYFB010000006">
    <property type="protein sequence ID" value="KAK4017382.1"/>
    <property type="molecule type" value="Genomic_DNA"/>
</dbReference>
<accession>A0ABQ9ZWV1</accession>
<protein>
    <submittedName>
        <fullName evidence="1">Uncharacterized protein</fullName>
    </submittedName>
</protein>
<comment type="caution">
    <text evidence="1">The sequence shown here is derived from an EMBL/GenBank/DDBJ whole genome shotgun (WGS) entry which is preliminary data.</text>
</comment>
<dbReference type="Proteomes" id="UP001234178">
    <property type="component" value="Unassembled WGS sequence"/>
</dbReference>
<name>A0ABQ9ZWV1_9CRUS</name>
<evidence type="ECO:0000313" key="1">
    <source>
        <dbReference type="EMBL" id="KAK4017382.1"/>
    </source>
</evidence>
<sequence>MALGTLEEITLDWEGTDNVGEVVALAALETPKWSREEFGSGACDCDRGLPTNPTESLLKYVGKAGTNAGTGSGDRGRWSNRKLQWPLEFTSGAGAEEGLGLADLRGLQKVKCNNNQGCLPVT</sequence>
<proteinExistence type="predicted"/>
<keyword evidence="2" id="KW-1185">Reference proteome</keyword>